<reference evidence="2 3" key="2">
    <citation type="journal article" date="2012" name="Open Biol.">
        <title>Characteristics of nucleosomes and linker DNA regions on the genome of the basidiomycete Mixia osmundae revealed by mono- and dinucleosome mapping.</title>
        <authorList>
            <person name="Nishida H."/>
            <person name="Kondo S."/>
            <person name="Matsumoto T."/>
            <person name="Suzuki Y."/>
            <person name="Yoshikawa H."/>
            <person name="Taylor T.D."/>
            <person name="Sugiyama J."/>
        </authorList>
    </citation>
    <scope>NUCLEOTIDE SEQUENCE [LARGE SCALE GENOMIC DNA]</scope>
    <source>
        <strain evidence="3">CBS 9802 / IAM 14324 / JCM 22182 / KY 12970</strain>
    </source>
</reference>
<keyword evidence="3" id="KW-1185">Reference proteome</keyword>
<dbReference type="HOGENOM" id="CLU_463861_0_0_1"/>
<feature type="compositionally biased region" description="Basic and acidic residues" evidence="1">
    <location>
        <begin position="1"/>
        <end position="19"/>
    </location>
</feature>
<feature type="region of interest" description="Disordered" evidence="1">
    <location>
        <begin position="1"/>
        <end position="69"/>
    </location>
</feature>
<evidence type="ECO:0000256" key="1">
    <source>
        <dbReference type="SAM" id="MobiDB-lite"/>
    </source>
</evidence>
<protein>
    <submittedName>
        <fullName evidence="2">Uncharacterized protein</fullName>
    </submittedName>
</protein>
<feature type="region of interest" description="Disordered" evidence="1">
    <location>
        <begin position="446"/>
        <end position="466"/>
    </location>
</feature>
<evidence type="ECO:0000313" key="3">
    <source>
        <dbReference type="Proteomes" id="UP000009131"/>
    </source>
</evidence>
<dbReference type="AlphaFoldDB" id="G7DT36"/>
<name>G7DT36_MIXOS</name>
<dbReference type="RefSeq" id="XP_014571334.1">
    <property type="nucleotide sequence ID" value="XM_014715848.1"/>
</dbReference>
<organism evidence="2 3">
    <name type="scientific">Mixia osmundae (strain CBS 9802 / IAM 14324 / JCM 22182 / KY 12970)</name>
    <dbReference type="NCBI Taxonomy" id="764103"/>
    <lineage>
        <taxon>Eukaryota</taxon>
        <taxon>Fungi</taxon>
        <taxon>Dikarya</taxon>
        <taxon>Basidiomycota</taxon>
        <taxon>Pucciniomycotina</taxon>
        <taxon>Mixiomycetes</taxon>
        <taxon>Mixiales</taxon>
        <taxon>Mixiaceae</taxon>
        <taxon>Mixia</taxon>
    </lineage>
</organism>
<evidence type="ECO:0000313" key="2">
    <source>
        <dbReference type="EMBL" id="GAA93915.1"/>
    </source>
</evidence>
<proteinExistence type="predicted"/>
<dbReference type="Proteomes" id="UP000009131">
    <property type="component" value="Unassembled WGS sequence"/>
</dbReference>
<gene>
    <name evidence="2" type="primary">Mo00561</name>
    <name evidence="2" type="ORF">E5Q_00561</name>
</gene>
<accession>G7DT36</accession>
<feature type="compositionally biased region" description="Polar residues" evidence="1">
    <location>
        <begin position="52"/>
        <end position="61"/>
    </location>
</feature>
<reference evidence="2 3" key="1">
    <citation type="journal article" date="2011" name="J. Gen. Appl. Microbiol.">
        <title>Draft genome sequencing of the enigmatic basidiomycete Mixia osmundae.</title>
        <authorList>
            <person name="Nishida H."/>
            <person name="Nagatsuka Y."/>
            <person name="Sugiyama J."/>
        </authorList>
    </citation>
    <scope>NUCLEOTIDE SEQUENCE [LARGE SCALE GENOMIC DNA]</scope>
    <source>
        <strain evidence="3">CBS 9802 / IAM 14324 / JCM 22182 / KY 12970</strain>
    </source>
</reference>
<dbReference type="EMBL" id="BABT02000025">
    <property type="protein sequence ID" value="GAA93915.1"/>
    <property type="molecule type" value="Genomic_DNA"/>
</dbReference>
<dbReference type="InParanoid" id="G7DT36"/>
<sequence>MARLHHSFEAFRHHPHDDSGASQSSGRDADRPNAAPCPTRALQKRCVRSHGQAMTQRSSLLMSRGRRVSARHRTMRPLYKILDFNLLIAGASRRGKGRSNTMVVAARHHDHLVSSPQTPLDILKWRESYSAHHVRTPSRSRCRTQTYEPPSPVDSCDLNICFSADHRPCTGRSLYTSPPCERTSSRGRTLDCTPIASCSSTASPQSEHLDASFTRESNEVVRRAGRRLDTHATTDLCLPLSAVLLRQHDLKLGSAASDAVEEISQLVPEATLTLIVPVLKGLFINRPLRTIAYVLTWLAGRWMSTIYTQPSSDDVATPGTTKPMLQARVRAIAALVAALSQGWQLQQRAILISHVASTVLYAYQGGMEDYTRTISKTLSAQELYLLLAQTQRLGGETKSTEGGITSPTRSRPRMRVHTAIAKSLENHLLARLDDKKAIVEELRQPAYPTPPCADNPHAHSRNRSENSAFAASLLPASQLMQSVIGLGLESSDDDRDLIRDDSKNSPSSDLHLLIEDRTSDCARRIRFSAAHTSIPTLHNTTHVCILHHHVTVARNATHDTLLALREPHTVKAFALLPLALLSRRPETL</sequence>
<comment type="caution">
    <text evidence="2">The sequence shown here is derived from an EMBL/GenBank/DDBJ whole genome shotgun (WGS) entry which is preliminary data.</text>
</comment>